<reference evidence="7 8" key="1">
    <citation type="submission" date="2015-09" db="EMBL/GenBank/DDBJ databases">
        <title>Draft genome of a European isolate of the apple canker pathogen Neonectria ditissima.</title>
        <authorList>
            <person name="Gomez-Cortecero A."/>
            <person name="Harrison R.J."/>
            <person name="Armitage A.D."/>
        </authorList>
    </citation>
    <scope>NUCLEOTIDE SEQUENCE [LARGE SCALE GENOMIC DNA]</scope>
    <source>
        <strain evidence="7 8">R09/05</strain>
    </source>
</reference>
<dbReference type="GO" id="GO:0016020">
    <property type="term" value="C:membrane"/>
    <property type="evidence" value="ECO:0007669"/>
    <property type="project" value="UniProtKB-SubCell"/>
</dbReference>
<keyword evidence="8" id="KW-1185">Reference proteome</keyword>
<dbReference type="InterPro" id="IPR011701">
    <property type="entry name" value="MFS"/>
</dbReference>
<feature type="transmembrane region" description="Helical" evidence="6">
    <location>
        <begin position="336"/>
        <end position="356"/>
    </location>
</feature>
<dbReference type="OrthoDB" id="194139at2759"/>
<dbReference type="Pfam" id="PF07690">
    <property type="entry name" value="MFS_1"/>
    <property type="match status" value="1"/>
</dbReference>
<dbReference type="AlphaFoldDB" id="A0A0P7B6A3"/>
<keyword evidence="3 6" id="KW-1133">Transmembrane helix</keyword>
<evidence type="ECO:0000256" key="1">
    <source>
        <dbReference type="ARBA" id="ARBA00004141"/>
    </source>
</evidence>
<evidence type="ECO:0000256" key="4">
    <source>
        <dbReference type="ARBA" id="ARBA00023136"/>
    </source>
</evidence>
<feature type="transmembrane region" description="Helical" evidence="6">
    <location>
        <begin position="108"/>
        <end position="127"/>
    </location>
</feature>
<keyword evidence="5" id="KW-0325">Glycoprotein</keyword>
<feature type="transmembrane region" description="Helical" evidence="6">
    <location>
        <begin position="362"/>
        <end position="383"/>
    </location>
</feature>
<evidence type="ECO:0008006" key="9">
    <source>
        <dbReference type="Google" id="ProtNLM"/>
    </source>
</evidence>
<comment type="subcellular location">
    <subcellularLocation>
        <location evidence="1">Membrane</location>
        <topology evidence="1">Multi-pass membrane protein</topology>
    </subcellularLocation>
</comment>
<dbReference type="InterPro" id="IPR036259">
    <property type="entry name" value="MFS_trans_sf"/>
</dbReference>
<feature type="transmembrane region" description="Helical" evidence="6">
    <location>
        <begin position="203"/>
        <end position="224"/>
    </location>
</feature>
<keyword evidence="2 6" id="KW-0812">Transmembrane</keyword>
<dbReference type="Gene3D" id="1.20.1250.20">
    <property type="entry name" value="MFS general substrate transporter like domains"/>
    <property type="match status" value="1"/>
</dbReference>
<organism evidence="7 8">
    <name type="scientific">Neonectria ditissima</name>
    <dbReference type="NCBI Taxonomy" id="78410"/>
    <lineage>
        <taxon>Eukaryota</taxon>
        <taxon>Fungi</taxon>
        <taxon>Dikarya</taxon>
        <taxon>Ascomycota</taxon>
        <taxon>Pezizomycotina</taxon>
        <taxon>Sordariomycetes</taxon>
        <taxon>Hypocreomycetidae</taxon>
        <taxon>Hypocreales</taxon>
        <taxon>Nectriaceae</taxon>
        <taxon>Neonectria</taxon>
    </lineage>
</organism>
<proteinExistence type="predicted"/>
<feature type="transmembrane region" description="Helical" evidence="6">
    <location>
        <begin position="176"/>
        <end position="196"/>
    </location>
</feature>
<keyword evidence="4 6" id="KW-0472">Membrane</keyword>
<dbReference type="PANTHER" id="PTHR23507:SF1">
    <property type="entry name" value="FI18259P1-RELATED"/>
    <property type="match status" value="1"/>
</dbReference>
<sequence length="457" mass="49331">MMFRSVTVPRGYLLQFLAAALFVIQLGLSMSDLPSVRLMQDIVCKHHFNVTTGELLSEEQCRIEPVQQELNLISMGILVSATIGGKKYSTCALVSFPLGVLADRMGRVPVLALSILSICLSQAYAMYICWQWKSVPLKAIWGIGAPLLLGGGRSVAEAMVFTILSDVVPAAKRATWFQWIVASVLSAQLLGPVLAGRFIQSSIWMPLFLSLGLLFTGGVFLAMFTPETLPPKWDRNPYDMGVSKPTASILQTLKHLFSAPALWLLPGAVLTIPLATTQSELLLRLMPVQFDWPLDQSVLLISLRSLTTLITLCVVLPGITILWTKFANRPSHRLDYLLARGSVLLFMAGSLCLMMITSESLIIAGIIISALGSGLPTLCRAMLVGLSGGERTGSLFGMLAVGEVIGFLALELGMGALFGVGLRTWMGSPFCLGIVVAMGIGLATWMVPVPQTNTMES</sequence>
<evidence type="ECO:0000313" key="7">
    <source>
        <dbReference type="EMBL" id="KPM42043.1"/>
    </source>
</evidence>
<evidence type="ECO:0000256" key="6">
    <source>
        <dbReference type="SAM" id="Phobius"/>
    </source>
</evidence>
<dbReference type="EMBL" id="LKCW01000055">
    <property type="protein sequence ID" value="KPM42043.1"/>
    <property type="molecule type" value="Genomic_DNA"/>
</dbReference>
<protein>
    <recommendedName>
        <fullName evidence="9">Major facilitator superfamily (MFS) profile domain-containing protein</fullName>
    </recommendedName>
</protein>
<dbReference type="PANTHER" id="PTHR23507">
    <property type="entry name" value="ZGC:174356"/>
    <property type="match status" value="1"/>
</dbReference>
<name>A0A0P7B6A3_9HYPO</name>
<feature type="transmembrane region" description="Helical" evidence="6">
    <location>
        <begin position="426"/>
        <end position="447"/>
    </location>
</feature>
<feature type="transmembrane region" description="Helical" evidence="6">
    <location>
        <begin position="301"/>
        <end position="324"/>
    </location>
</feature>
<evidence type="ECO:0000313" key="8">
    <source>
        <dbReference type="Proteomes" id="UP000050424"/>
    </source>
</evidence>
<comment type="caution">
    <text evidence="7">The sequence shown here is derived from an EMBL/GenBank/DDBJ whole genome shotgun (WGS) entry which is preliminary data.</text>
</comment>
<feature type="transmembrane region" description="Helical" evidence="6">
    <location>
        <begin position="139"/>
        <end position="164"/>
    </location>
</feature>
<accession>A0A0P7B6A3</accession>
<gene>
    <name evidence="7" type="ORF">AK830_g4524</name>
</gene>
<feature type="transmembrane region" description="Helical" evidence="6">
    <location>
        <begin position="395"/>
        <end position="420"/>
    </location>
</feature>
<evidence type="ECO:0000256" key="5">
    <source>
        <dbReference type="ARBA" id="ARBA00023180"/>
    </source>
</evidence>
<evidence type="ECO:0000256" key="3">
    <source>
        <dbReference type="ARBA" id="ARBA00022989"/>
    </source>
</evidence>
<dbReference type="SUPFAM" id="SSF103473">
    <property type="entry name" value="MFS general substrate transporter"/>
    <property type="match status" value="1"/>
</dbReference>
<dbReference type="Proteomes" id="UP000050424">
    <property type="component" value="Unassembled WGS sequence"/>
</dbReference>
<evidence type="ECO:0000256" key="2">
    <source>
        <dbReference type="ARBA" id="ARBA00022692"/>
    </source>
</evidence>
<dbReference type="GO" id="GO:0022857">
    <property type="term" value="F:transmembrane transporter activity"/>
    <property type="evidence" value="ECO:0007669"/>
    <property type="project" value="InterPro"/>
</dbReference>